<accession>A0A7W6CCP2</accession>
<dbReference type="EMBL" id="JACIDX010000001">
    <property type="protein sequence ID" value="MBB3953402.1"/>
    <property type="molecule type" value="Genomic_DNA"/>
</dbReference>
<gene>
    <name evidence="2" type="ORF">GGR38_000314</name>
</gene>
<name>A0A7W6CCP2_9SPHN</name>
<keyword evidence="1" id="KW-0175">Coiled coil</keyword>
<evidence type="ECO:0000313" key="2">
    <source>
        <dbReference type="EMBL" id="MBB3953402.1"/>
    </source>
</evidence>
<evidence type="ECO:0000313" key="3">
    <source>
        <dbReference type="Proteomes" id="UP000548867"/>
    </source>
</evidence>
<dbReference type="Proteomes" id="UP000548867">
    <property type="component" value="Unassembled WGS sequence"/>
</dbReference>
<organism evidence="2 3">
    <name type="scientific">Novosphingobium sediminicola</name>
    <dbReference type="NCBI Taxonomy" id="563162"/>
    <lineage>
        <taxon>Bacteria</taxon>
        <taxon>Pseudomonadati</taxon>
        <taxon>Pseudomonadota</taxon>
        <taxon>Alphaproteobacteria</taxon>
        <taxon>Sphingomonadales</taxon>
        <taxon>Sphingomonadaceae</taxon>
        <taxon>Novosphingobium</taxon>
    </lineage>
</organism>
<proteinExistence type="predicted"/>
<comment type="caution">
    <text evidence="2">The sequence shown here is derived from an EMBL/GenBank/DDBJ whole genome shotgun (WGS) entry which is preliminary data.</text>
</comment>
<reference evidence="2 3" key="1">
    <citation type="submission" date="2020-08" db="EMBL/GenBank/DDBJ databases">
        <title>Genomic Encyclopedia of Type Strains, Phase IV (KMG-IV): sequencing the most valuable type-strain genomes for metagenomic binning, comparative biology and taxonomic classification.</title>
        <authorList>
            <person name="Goeker M."/>
        </authorList>
    </citation>
    <scope>NUCLEOTIDE SEQUENCE [LARGE SCALE GENOMIC DNA]</scope>
    <source>
        <strain evidence="2 3">DSM 27057</strain>
    </source>
</reference>
<feature type="coiled-coil region" evidence="1">
    <location>
        <begin position="98"/>
        <end position="125"/>
    </location>
</feature>
<protein>
    <submittedName>
        <fullName evidence="2">Uncharacterized protein</fullName>
    </submittedName>
</protein>
<dbReference type="AlphaFoldDB" id="A0A7W6CCP2"/>
<keyword evidence="3" id="KW-1185">Reference proteome</keyword>
<evidence type="ECO:0000256" key="1">
    <source>
        <dbReference type="SAM" id="Coils"/>
    </source>
</evidence>
<sequence length="129" mass="14006">MNIEGTELIAEQYIDALIARINTALTLSDLQQAVEDGVQPITGQLEIIAWEIQMLSPLLALLNPPTIDPAKIVTWITDFITAQIAPQVAAYHKHVAQLAALTAKVAQIESAVDRARDRINDAAGQISRV</sequence>
<dbReference type="RefSeq" id="WP_183621991.1">
    <property type="nucleotide sequence ID" value="NZ_JACIDX010000001.1"/>
</dbReference>